<evidence type="ECO:0000313" key="3">
    <source>
        <dbReference type="Proteomes" id="UP000075902"/>
    </source>
</evidence>
<sequence length="169" mass="20081">MSIPIDSDRLPKTPTTPTTPDDSERFRTTPDDFRQIWYTCQELVVRRTQIKIVSQFGHVRYTSNATVEAVQRSEDTTVPANFHQCLTVWSKEDERLKVTDRVNDSLRVYIGHHLMDHSHRQLSERQHTDQELSNQRYVREHLWDRWILVVSGLDQWCPNAFRVRHQVVD</sequence>
<organism evidence="2 3">
    <name type="scientific">Anopheles melas</name>
    <dbReference type="NCBI Taxonomy" id="34690"/>
    <lineage>
        <taxon>Eukaryota</taxon>
        <taxon>Metazoa</taxon>
        <taxon>Ecdysozoa</taxon>
        <taxon>Arthropoda</taxon>
        <taxon>Hexapoda</taxon>
        <taxon>Insecta</taxon>
        <taxon>Pterygota</taxon>
        <taxon>Neoptera</taxon>
        <taxon>Endopterygota</taxon>
        <taxon>Diptera</taxon>
        <taxon>Nematocera</taxon>
        <taxon>Culicoidea</taxon>
        <taxon>Culicidae</taxon>
        <taxon>Anophelinae</taxon>
        <taxon>Anopheles</taxon>
    </lineage>
</organism>
<feature type="region of interest" description="Disordered" evidence="1">
    <location>
        <begin position="1"/>
        <end position="28"/>
    </location>
</feature>
<dbReference type="EnsemblMetazoa" id="AMEC021994-RA">
    <property type="protein sequence ID" value="AMEC021994-PA"/>
    <property type="gene ID" value="AMEC021994"/>
</dbReference>
<reference evidence="2" key="2">
    <citation type="submission" date="2020-05" db="UniProtKB">
        <authorList>
            <consortium name="EnsemblMetazoa"/>
        </authorList>
    </citation>
    <scope>IDENTIFICATION</scope>
    <source>
        <strain evidence="2">CM1001059</strain>
    </source>
</reference>
<dbReference type="VEuPathDB" id="VectorBase:AMEC021994"/>
<keyword evidence="3" id="KW-1185">Reference proteome</keyword>
<name>A0A182UKC4_9DIPT</name>
<dbReference type="AlphaFoldDB" id="A0A182UKC4"/>
<reference evidence="3" key="1">
    <citation type="submission" date="2014-01" db="EMBL/GenBank/DDBJ databases">
        <title>The Genome Sequence of Anopheles melas CM1001059_A (V2).</title>
        <authorList>
            <consortium name="The Broad Institute Genomics Platform"/>
            <person name="Neafsey D.E."/>
            <person name="Besansky N."/>
            <person name="Howell P."/>
            <person name="Walton C."/>
            <person name="Young S.K."/>
            <person name="Zeng Q."/>
            <person name="Gargeya S."/>
            <person name="Fitzgerald M."/>
            <person name="Haas B."/>
            <person name="Abouelleil A."/>
            <person name="Allen A.W."/>
            <person name="Alvarado L."/>
            <person name="Arachchi H.M."/>
            <person name="Berlin A.M."/>
            <person name="Chapman S.B."/>
            <person name="Gainer-Dewar J."/>
            <person name="Goldberg J."/>
            <person name="Griggs A."/>
            <person name="Gujja S."/>
            <person name="Hansen M."/>
            <person name="Howarth C."/>
            <person name="Imamovic A."/>
            <person name="Ireland A."/>
            <person name="Larimer J."/>
            <person name="McCowan C."/>
            <person name="Murphy C."/>
            <person name="Pearson M."/>
            <person name="Poon T.W."/>
            <person name="Priest M."/>
            <person name="Roberts A."/>
            <person name="Saif S."/>
            <person name="Shea T."/>
            <person name="Sisk P."/>
            <person name="Sykes S."/>
            <person name="Wortman J."/>
            <person name="Nusbaum C."/>
            <person name="Birren B."/>
        </authorList>
    </citation>
    <scope>NUCLEOTIDE SEQUENCE [LARGE SCALE GENOMIC DNA]</scope>
    <source>
        <strain evidence="3">CM1001059</strain>
    </source>
</reference>
<proteinExistence type="predicted"/>
<feature type="compositionally biased region" description="Basic and acidic residues" evidence="1">
    <location>
        <begin position="1"/>
        <end position="11"/>
    </location>
</feature>
<protein>
    <submittedName>
        <fullName evidence="2">Uncharacterized protein</fullName>
    </submittedName>
</protein>
<evidence type="ECO:0000313" key="2">
    <source>
        <dbReference type="EnsemblMetazoa" id="AMEC021994-PA"/>
    </source>
</evidence>
<accession>A0A182UKC4</accession>
<dbReference type="Proteomes" id="UP000075902">
    <property type="component" value="Unassembled WGS sequence"/>
</dbReference>
<evidence type="ECO:0000256" key="1">
    <source>
        <dbReference type="SAM" id="MobiDB-lite"/>
    </source>
</evidence>